<evidence type="ECO:0000256" key="1">
    <source>
        <dbReference type="SAM" id="MobiDB-lite"/>
    </source>
</evidence>
<reference evidence="2" key="1">
    <citation type="submission" date="2020-09" db="EMBL/GenBank/DDBJ databases">
        <title>Comparative genome analyses of four rice-infecting Rhizoctonia solani isolates reveal extensive enrichment of homogalacturonan modification genes.</title>
        <authorList>
            <person name="Lee D.-Y."/>
            <person name="Jeon J."/>
            <person name="Kim K.-T."/>
            <person name="Cheong K."/>
            <person name="Song H."/>
            <person name="Choi G."/>
            <person name="Ko J."/>
            <person name="Opiyo S.O."/>
            <person name="Zuo S."/>
            <person name="Madhav S."/>
            <person name="Lee Y.-H."/>
            <person name="Wang G.-L."/>
        </authorList>
    </citation>
    <scope>NUCLEOTIDE SEQUENCE</scope>
    <source>
        <strain evidence="2">AG1-IA WGL</strain>
    </source>
</reference>
<feature type="compositionally biased region" description="Polar residues" evidence="1">
    <location>
        <begin position="149"/>
        <end position="175"/>
    </location>
</feature>
<dbReference type="Proteomes" id="UP000602905">
    <property type="component" value="Unassembled WGS sequence"/>
</dbReference>
<dbReference type="EMBL" id="JACYCD010000284">
    <property type="protein sequence ID" value="KAF8697671.1"/>
    <property type="molecule type" value="Genomic_DNA"/>
</dbReference>
<comment type="caution">
    <text evidence="2">The sequence shown here is derived from an EMBL/GenBank/DDBJ whole genome shotgun (WGS) entry which is preliminary data.</text>
</comment>
<feature type="non-terminal residue" evidence="2">
    <location>
        <position position="1"/>
    </location>
</feature>
<dbReference type="AlphaFoldDB" id="A0A8H7HLQ8"/>
<sequence>TKDNKSQLGTPGPQTWFSMTFLILQDLITTCATYKPFAAPFGLVEKAWEDMTQQINKDLRLQPKMSWEVAQSTINWLRKMHKEGIPPSALKLKLTDKEHTAIASGLDGLSNAYRKHKDAQAGIAESKKQKVIQCATAGARVREKAIKRLSQQNQIGTPNKTSYTTAPAPTCSDSPHQPKHAALAPAPQVPHPSMLAHLIGGLISGITSAINLSKGYRSQQQETFQTELIKSVQDLTRSETRSAEALEGIFEVLKDIQDRLLPETTGTNGV</sequence>
<gene>
    <name evidence="2" type="ORF">RHS03_07740</name>
</gene>
<accession>A0A8H7HLQ8</accession>
<organism evidence="2 3">
    <name type="scientific">Rhizoctonia solani</name>
    <dbReference type="NCBI Taxonomy" id="456999"/>
    <lineage>
        <taxon>Eukaryota</taxon>
        <taxon>Fungi</taxon>
        <taxon>Dikarya</taxon>
        <taxon>Basidiomycota</taxon>
        <taxon>Agaricomycotina</taxon>
        <taxon>Agaricomycetes</taxon>
        <taxon>Cantharellales</taxon>
        <taxon>Ceratobasidiaceae</taxon>
        <taxon>Rhizoctonia</taxon>
    </lineage>
</organism>
<dbReference type="OrthoDB" id="10554892at2759"/>
<feature type="region of interest" description="Disordered" evidence="1">
    <location>
        <begin position="149"/>
        <end position="183"/>
    </location>
</feature>
<name>A0A8H7HLQ8_9AGAM</name>
<evidence type="ECO:0000313" key="2">
    <source>
        <dbReference type="EMBL" id="KAF8697671.1"/>
    </source>
</evidence>
<protein>
    <submittedName>
        <fullName evidence="2">Uncharacterized protein</fullName>
    </submittedName>
</protein>
<proteinExistence type="predicted"/>
<evidence type="ECO:0000313" key="3">
    <source>
        <dbReference type="Proteomes" id="UP000602905"/>
    </source>
</evidence>